<proteinExistence type="predicted"/>
<dbReference type="RefSeq" id="WP_152282423.1">
    <property type="nucleotide sequence ID" value="NZ_WFLI01000009.1"/>
</dbReference>
<evidence type="ECO:0000313" key="2">
    <source>
        <dbReference type="Proteomes" id="UP000468717"/>
    </source>
</evidence>
<gene>
    <name evidence="1" type="ORF">GCN75_10225</name>
</gene>
<keyword evidence="2" id="KW-1185">Reference proteome</keyword>
<protein>
    <submittedName>
        <fullName evidence="1">Uncharacterized protein</fullName>
    </submittedName>
</protein>
<comment type="caution">
    <text evidence="1">The sequence shown here is derived from an EMBL/GenBank/DDBJ whole genome shotgun (WGS) entry which is preliminary data.</text>
</comment>
<accession>A0A6I1I2B8</accession>
<name>A0A6I1I2B8_9BURK</name>
<dbReference type="AlphaFoldDB" id="A0A6I1I2B8"/>
<sequence length="199" mass="21881">MHDTSTQPHGAARPDQSDYRYISLNSLGLDPEQLDFYQLLLACRARGEAEESLRQVVRFRTDGYGKARFISSLDALPAPLATFPLWRAEIEGWPGELAREELLARASGRLGQPVGAFLASAGWRAALPDIWQTLLVLGWRQAGSPADAALAAQLTDVLRVVHFLQVLEGNRAKLDAHGARRDVLGAHLLWPAEGMPLPR</sequence>
<dbReference type="Proteomes" id="UP000468717">
    <property type="component" value="Unassembled WGS sequence"/>
</dbReference>
<reference evidence="1 2" key="1">
    <citation type="submission" date="2019-10" db="EMBL/GenBank/DDBJ databases">
        <title>Three novel species isolated from a subtropical stream in China.</title>
        <authorList>
            <person name="Lu H."/>
        </authorList>
    </citation>
    <scope>NUCLEOTIDE SEQUENCE [LARGE SCALE GENOMIC DNA]</scope>
    <source>
        <strain evidence="1 2">FT13W</strain>
    </source>
</reference>
<dbReference type="EMBL" id="WFLI01000009">
    <property type="protein sequence ID" value="KAB8065015.1"/>
    <property type="molecule type" value="Genomic_DNA"/>
</dbReference>
<evidence type="ECO:0000313" key="1">
    <source>
        <dbReference type="EMBL" id="KAB8065015.1"/>
    </source>
</evidence>
<organism evidence="1 2">
    <name type="scientific">Janthinobacterium violaceinigrum</name>
    <dbReference type="NCBI Taxonomy" id="2654252"/>
    <lineage>
        <taxon>Bacteria</taxon>
        <taxon>Pseudomonadati</taxon>
        <taxon>Pseudomonadota</taxon>
        <taxon>Betaproteobacteria</taxon>
        <taxon>Burkholderiales</taxon>
        <taxon>Oxalobacteraceae</taxon>
        <taxon>Janthinobacterium</taxon>
    </lineage>
</organism>